<dbReference type="STRING" id="137246.A0A401TPW6"/>
<comment type="caution">
    <text evidence="5">The sequence shown here is derived from an EMBL/GenBank/DDBJ whole genome shotgun (WGS) entry which is preliminary data.</text>
</comment>
<dbReference type="AlphaFoldDB" id="A0A401TPW6"/>
<dbReference type="InterPro" id="IPR043129">
    <property type="entry name" value="ATPase_NBD"/>
</dbReference>
<organism evidence="5 6">
    <name type="scientific">Chiloscyllium punctatum</name>
    <name type="common">Brownbanded bambooshark</name>
    <name type="synonym">Hemiscyllium punctatum</name>
    <dbReference type="NCBI Taxonomy" id="137246"/>
    <lineage>
        <taxon>Eukaryota</taxon>
        <taxon>Metazoa</taxon>
        <taxon>Chordata</taxon>
        <taxon>Craniata</taxon>
        <taxon>Vertebrata</taxon>
        <taxon>Chondrichthyes</taxon>
        <taxon>Elasmobranchii</taxon>
        <taxon>Galeomorphii</taxon>
        <taxon>Galeoidea</taxon>
        <taxon>Orectolobiformes</taxon>
        <taxon>Hemiscylliidae</taxon>
        <taxon>Chiloscyllium</taxon>
    </lineage>
</organism>
<dbReference type="GO" id="GO:0004856">
    <property type="term" value="F:D-xylulokinase activity"/>
    <property type="evidence" value="ECO:0007669"/>
    <property type="project" value="TreeGrafter"/>
</dbReference>
<dbReference type="GO" id="GO:0005829">
    <property type="term" value="C:cytosol"/>
    <property type="evidence" value="ECO:0007669"/>
    <property type="project" value="TreeGrafter"/>
</dbReference>
<dbReference type="Proteomes" id="UP000287033">
    <property type="component" value="Unassembled WGS sequence"/>
</dbReference>
<evidence type="ECO:0000256" key="3">
    <source>
        <dbReference type="ARBA" id="ARBA00022777"/>
    </source>
</evidence>
<keyword evidence="3" id="KW-0418">Kinase</keyword>
<evidence type="ECO:0000256" key="2">
    <source>
        <dbReference type="ARBA" id="ARBA00022679"/>
    </source>
</evidence>
<gene>
    <name evidence="5" type="ORF">chiPu_0028578</name>
</gene>
<dbReference type="OrthoDB" id="10262702at2759"/>
<feature type="non-terminal residue" evidence="5">
    <location>
        <position position="296"/>
    </location>
</feature>
<dbReference type="PANTHER" id="PTHR10196:SF80">
    <property type="entry name" value="D-RIBULOSE KINASE"/>
    <property type="match status" value="1"/>
</dbReference>
<dbReference type="Gene3D" id="3.30.420.40">
    <property type="match status" value="2"/>
</dbReference>
<dbReference type="SUPFAM" id="SSF53067">
    <property type="entry name" value="Actin-like ATPase domain"/>
    <property type="match status" value="2"/>
</dbReference>
<dbReference type="EMBL" id="BEZZ01134905">
    <property type="protein sequence ID" value="GCC44663.1"/>
    <property type="molecule type" value="Genomic_DNA"/>
</dbReference>
<sequence length="296" mass="31303">MYNDARATHEAARVAAVAPRESGAHGASSALAKLLYLQNDGYIGDARHAVHQADWIAGRLANHHAISDENNALKLGYDPVARAWPSWLDQLGVRDDLLPEVLVPGTAFSEMDPQVARSLGLPATAHVAAGTTDGVAAFIATGADQPGDAVTSLGTTLVVKQLTTQPIFAADQGVYSHRLGERWLAGGASNSGGAALLLHFSADEMDRLTPQVMPDQPTGLDYYPLPKPGERFPIADPALAARITPRPAEDCRFFQGLLEGIASVEALAYRQLARLGAPHLRRVIGIGGGAKNDAWT</sequence>
<evidence type="ECO:0000313" key="6">
    <source>
        <dbReference type="Proteomes" id="UP000287033"/>
    </source>
</evidence>
<dbReference type="GO" id="GO:0005997">
    <property type="term" value="P:xylulose metabolic process"/>
    <property type="evidence" value="ECO:0007669"/>
    <property type="project" value="TreeGrafter"/>
</dbReference>
<dbReference type="PANTHER" id="PTHR10196">
    <property type="entry name" value="SUGAR KINASE"/>
    <property type="match status" value="1"/>
</dbReference>
<keyword evidence="6" id="KW-1185">Reference proteome</keyword>
<dbReference type="InterPro" id="IPR018485">
    <property type="entry name" value="FGGY_C"/>
</dbReference>
<proteinExistence type="inferred from homology"/>
<evidence type="ECO:0000313" key="5">
    <source>
        <dbReference type="EMBL" id="GCC44663.1"/>
    </source>
</evidence>
<accession>A0A401TPW6</accession>
<evidence type="ECO:0000256" key="1">
    <source>
        <dbReference type="ARBA" id="ARBA00009156"/>
    </source>
</evidence>
<keyword evidence="2" id="KW-0808">Transferase</keyword>
<evidence type="ECO:0000259" key="4">
    <source>
        <dbReference type="Pfam" id="PF02782"/>
    </source>
</evidence>
<reference evidence="5 6" key="1">
    <citation type="journal article" date="2018" name="Nat. Ecol. Evol.">
        <title>Shark genomes provide insights into elasmobranch evolution and the origin of vertebrates.</title>
        <authorList>
            <person name="Hara Y"/>
            <person name="Yamaguchi K"/>
            <person name="Onimaru K"/>
            <person name="Kadota M"/>
            <person name="Koyanagi M"/>
            <person name="Keeley SD"/>
            <person name="Tatsumi K"/>
            <person name="Tanaka K"/>
            <person name="Motone F"/>
            <person name="Kageyama Y"/>
            <person name="Nozu R"/>
            <person name="Adachi N"/>
            <person name="Nishimura O"/>
            <person name="Nakagawa R"/>
            <person name="Tanegashima C"/>
            <person name="Kiyatake I"/>
            <person name="Matsumoto R"/>
            <person name="Murakumo K"/>
            <person name="Nishida K"/>
            <person name="Terakita A"/>
            <person name="Kuratani S"/>
            <person name="Sato K"/>
            <person name="Hyodo S Kuraku.S."/>
        </authorList>
    </citation>
    <scope>NUCLEOTIDE SEQUENCE [LARGE SCALE GENOMIC DNA]</scope>
</reference>
<feature type="domain" description="Carbohydrate kinase FGGY C-terminal" evidence="4">
    <location>
        <begin position="150"/>
        <end position="295"/>
    </location>
</feature>
<comment type="similarity">
    <text evidence="1">Belongs to the FGGY kinase family.</text>
</comment>
<name>A0A401TPW6_CHIPU</name>
<protein>
    <recommendedName>
        <fullName evidence="4">Carbohydrate kinase FGGY C-terminal domain-containing protein</fullName>
    </recommendedName>
</protein>
<dbReference type="Pfam" id="PF02782">
    <property type="entry name" value="FGGY_C"/>
    <property type="match status" value="1"/>
</dbReference>
<dbReference type="GO" id="GO:0019150">
    <property type="term" value="F:D-ribulokinase activity"/>
    <property type="evidence" value="ECO:0007669"/>
    <property type="project" value="TreeGrafter"/>
</dbReference>
<dbReference type="CDD" id="cd07783">
    <property type="entry name" value="ASKHA_NBD_FGGY_SePSK_AtXK1-like"/>
    <property type="match status" value="1"/>
</dbReference>